<proteinExistence type="predicted"/>
<dbReference type="GO" id="GO:0097367">
    <property type="term" value="F:carbohydrate derivative binding"/>
    <property type="evidence" value="ECO:0007669"/>
    <property type="project" value="InterPro"/>
</dbReference>
<dbReference type="AlphaFoldDB" id="A0A368T4Z5"/>
<gene>
    <name evidence="3" type="ORF">DEF24_13935</name>
</gene>
<sequence>MTTTPGSTEPPLHERVAALTSELSTSERRVAEYMAENPAEVVAASAIELGRRTSTSDATVVRTTKALGYAGLKELKRELLGALTRQRDLAATLDDRLDRLPGAESHYARVLDDTVGLLEHMRRRLRSQDWDRAVDVLRSAERVLAFGLGPAGLLAEHLSLNLTRIGVDAVSSTLAGFRAADALVNLRPGDAVVVFAPIRQFRETGVVLDHAERVGARTVLVTESLGTALAGRVHVALTTPQSTISTASELVGGLVISHALVLALAAHSRAAAVERMELVNRLRAELVGSSLDILPLASPGGGGAV</sequence>
<evidence type="ECO:0000259" key="2">
    <source>
        <dbReference type="PROSITE" id="PS51464"/>
    </source>
</evidence>
<dbReference type="PROSITE" id="PS51071">
    <property type="entry name" value="HTH_RPIR"/>
    <property type="match status" value="1"/>
</dbReference>
<dbReference type="SUPFAM" id="SSF53697">
    <property type="entry name" value="SIS domain"/>
    <property type="match status" value="1"/>
</dbReference>
<keyword evidence="4" id="KW-1185">Reference proteome</keyword>
<feature type="domain" description="HTH rpiR-type" evidence="1">
    <location>
        <begin position="10"/>
        <end position="86"/>
    </location>
</feature>
<dbReference type="SUPFAM" id="SSF46689">
    <property type="entry name" value="Homeodomain-like"/>
    <property type="match status" value="1"/>
</dbReference>
<dbReference type="InterPro" id="IPR001347">
    <property type="entry name" value="SIS_dom"/>
</dbReference>
<dbReference type="Pfam" id="PF01380">
    <property type="entry name" value="SIS"/>
    <property type="match status" value="1"/>
</dbReference>
<dbReference type="Gene3D" id="1.10.10.10">
    <property type="entry name" value="Winged helix-like DNA-binding domain superfamily/Winged helix DNA-binding domain"/>
    <property type="match status" value="1"/>
</dbReference>
<dbReference type="GO" id="GO:1901135">
    <property type="term" value="P:carbohydrate derivative metabolic process"/>
    <property type="evidence" value="ECO:0007669"/>
    <property type="project" value="InterPro"/>
</dbReference>
<dbReference type="OrthoDB" id="3808596at2"/>
<comment type="caution">
    <text evidence="3">The sequence shown here is derived from an EMBL/GenBank/DDBJ whole genome shotgun (WGS) entry which is preliminary data.</text>
</comment>
<dbReference type="Proteomes" id="UP000253318">
    <property type="component" value="Unassembled WGS sequence"/>
</dbReference>
<evidence type="ECO:0000313" key="3">
    <source>
        <dbReference type="EMBL" id="RCV58312.1"/>
    </source>
</evidence>
<evidence type="ECO:0000259" key="1">
    <source>
        <dbReference type="PROSITE" id="PS51071"/>
    </source>
</evidence>
<dbReference type="PANTHER" id="PTHR30514">
    <property type="entry name" value="GLUCOKINASE"/>
    <property type="match status" value="1"/>
</dbReference>
<feature type="domain" description="SIS" evidence="2">
    <location>
        <begin position="133"/>
        <end position="270"/>
    </location>
</feature>
<dbReference type="RefSeq" id="WP_114397229.1">
    <property type="nucleotide sequence ID" value="NZ_QEIM01000031.1"/>
</dbReference>
<protein>
    <submittedName>
        <fullName evidence="3">MurR/RpiR family transcriptional regulator</fullName>
    </submittedName>
</protein>
<reference evidence="3 4" key="1">
    <citation type="submission" date="2018-04" db="EMBL/GenBank/DDBJ databases">
        <title>Novel actinobacteria from marine sediment.</title>
        <authorList>
            <person name="Ng Z.Y."/>
            <person name="Tan G.Y.A."/>
        </authorList>
    </citation>
    <scope>NUCLEOTIDE SEQUENCE [LARGE SCALE GENOMIC DNA]</scope>
    <source>
        <strain evidence="3 4">TPS81</strain>
    </source>
</reference>
<dbReference type="InterPro" id="IPR036388">
    <property type="entry name" value="WH-like_DNA-bd_sf"/>
</dbReference>
<name>A0A368T4Z5_9ACTN</name>
<accession>A0A368T4Z5</accession>
<dbReference type="InterPro" id="IPR047640">
    <property type="entry name" value="RpiR-like"/>
</dbReference>
<dbReference type="Pfam" id="PF01418">
    <property type="entry name" value="HTH_6"/>
    <property type="match status" value="1"/>
</dbReference>
<dbReference type="PROSITE" id="PS51464">
    <property type="entry name" value="SIS"/>
    <property type="match status" value="1"/>
</dbReference>
<dbReference type="InterPro" id="IPR009057">
    <property type="entry name" value="Homeodomain-like_sf"/>
</dbReference>
<dbReference type="InterPro" id="IPR046348">
    <property type="entry name" value="SIS_dom_sf"/>
</dbReference>
<organism evidence="3 4">
    <name type="scientific">Marinitenerispora sediminis</name>
    <dbReference type="NCBI Taxonomy" id="1931232"/>
    <lineage>
        <taxon>Bacteria</taxon>
        <taxon>Bacillati</taxon>
        <taxon>Actinomycetota</taxon>
        <taxon>Actinomycetes</taxon>
        <taxon>Streptosporangiales</taxon>
        <taxon>Nocardiopsidaceae</taxon>
        <taxon>Marinitenerispora</taxon>
    </lineage>
</organism>
<dbReference type="GO" id="GO:0003677">
    <property type="term" value="F:DNA binding"/>
    <property type="evidence" value="ECO:0007669"/>
    <property type="project" value="InterPro"/>
</dbReference>
<dbReference type="GO" id="GO:0003700">
    <property type="term" value="F:DNA-binding transcription factor activity"/>
    <property type="evidence" value="ECO:0007669"/>
    <property type="project" value="InterPro"/>
</dbReference>
<dbReference type="EMBL" id="QEIN01000098">
    <property type="protein sequence ID" value="RCV58312.1"/>
    <property type="molecule type" value="Genomic_DNA"/>
</dbReference>
<dbReference type="InterPro" id="IPR000281">
    <property type="entry name" value="HTH_RpiR"/>
</dbReference>
<dbReference type="Gene3D" id="3.40.50.10490">
    <property type="entry name" value="Glucose-6-phosphate isomerase like protein, domain 1"/>
    <property type="match status" value="1"/>
</dbReference>
<evidence type="ECO:0000313" key="4">
    <source>
        <dbReference type="Proteomes" id="UP000253318"/>
    </source>
</evidence>